<dbReference type="GO" id="GO:0006355">
    <property type="term" value="P:regulation of DNA-templated transcription"/>
    <property type="evidence" value="ECO:0007669"/>
    <property type="project" value="InterPro"/>
</dbReference>
<evidence type="ECO:0000256" key="5">
    <source>
        <dbReference type="ARBA" id="ARBA00023163"/>
    </source>
</evidence>
<accession>A0A2S0N862</accession>
<evidence type="ECO:0000256" key="2">
    <source>
        <dbReference type="ARBA" id="ARBA00023012"/>
    </source>
</evidence>
<dbReference type="InterPro" id="IPR016032">
    <property type="entry name" value="Sig_transdc_resp-reg_C-effctor"/>
</dbReference>
<dbReference type="OrthoDB" id="9782655at2"/>
<dbReference type="PROSITE" id="PS50043">
    <property type="entry name" value="HTH_LUXR_2"/>
    <property type="match status" value="1"/>
</dbReference>
<keyword evidence="2" id="KW-0902">Two-component regulatory system</keyword>
<feature type="domain" description="HTH luxR-type" evidence="7">
    <location>
        <begin position="135"/>
        <end position="200"/>
    </location>
</feature>
<dbReference type="EMBL" id="CP027668">
    <property type="protein sequence ID" value="AVO44197.1"/>
    <property type="molecule type" value="Genomic_DNA"/>
</dbReference>
<evidence type="ECO:0000313" key="9">
    <source>
        <dbReference type="EMBL" id="AVO44197.1"/>
    </source>
</evidence>
<dbReference type="PROSITE" id="PS50110">
    <property type="entry name" value="RESPONSE_REGULATORY"/>
    <property type="match status" value="1"/>
</dbReference>
<dbReference type="GO" id="GO:0003677">
    <property type="term" value="F:DNA binding"/>
    <property type="evidence" value="ECO:0007669"/>
    <property type="project" value="UniProtKB-KW"/>
</dbReference>
<evidence type="ECO:0000259" key="7">
    <source>
        <dbReference type="PROSITE" id="PS50043"/>
    </source>
</evidence>
<feature type="domain" description="Response regulatory" evidence="8">
    <location>
        <begin position="5"/>
        <end position="119"/>
    </location>
</feature>
<dbReference type="CDD" id="cd06170">
    <property type="entry name" value="LuxR_C_like"/>
    <property type="match status" value="1"/>
</dbReference>
<dbReference type="PANTHER" id="PTHR44688:SF16">
    <property type="entry name" value="DNA-BINDING TRANSCRIPTIONAL ACTIVATOR DEVR_DOSR"/>
    <property type="match status" value="1"/>
</dbReference>
<dbReference type="SMART" id="SM00421">
    <property type="entry name" value="HTH_LUXR"/>
    <property type="match status" value="1"/>
</dbReference>
<proteinExistence type="predicted"/>
<feature type="modified residue" description="4-aspartylphosphate" evidence="6">
    <location>
        <position position="54"/>
    </location>
</feature>
<dbReference type="PANTHER" id="PTHR44688">
    <property type="entry name" value="DNA-BINDING TRANSCRIPTIONAL ACTIVATOR DEVR_DOSR"/>
    <property type="match status" value="1"/>
</dbReference>
<dbReference type="Gene3D" id="1.10.10.10">
    <property type="entry name" value="Winged helix-like DNA-binding domain superfamily/Winged helix DNA-binding domain"/>
    <property type="match status" value="1"/>
</dbReference>
<evidence type="ECO:0000256" key="4">
    <source>
        <dbReference type="ARBA" id="ARBA00023125"/>
    </source>
</evidence>
<evidence type="ECO:0000256" key="3">
    <source>
        <dbReference type="ARBA" id="ARBA00023015"/>
    </source>
</evidence>
<dbReference type="KEGG" id="phr:C6569_03450"/>
<dbReference type="Pfam" id="PF00072">
    <property type="entry name" value="Response_reg"/>
    <property type="match status" value="1"/>
</dbReference>
<dbReference type="SMART" id="SM00448">
    <property type="entry name" value="REC"/>
    <property type="match status" value="1"/>
</dbReference>
<gene>
    <name evidence="9" type="ORF">C6569_03450</name>
</gene>
<dbReference type="SUPFAM" id="SSF46894">
    <property type="entry name" value="C-terminal effector domain of the bipartite response regulators"/>
    <property type="match status" value="1"/>
</dbReference>
<dbReference type="Gene3D" id="3.40.50.2300">
    <property type="match status" value="1"/>
</dbReference>
<dbReference type="PRINTS" id="PR00038">
    <property type="entry name" value="HTHLUXR"/>
</dbReference>
<evidence type="ECO:0000259" key="8">
    <source>
        <dbReference type="PROSITE" id="PS50110"/>
    </source>
</evidence>
<keyword evidence="10" id="KW-1185">Reference proteome</keyword>
<dbReference type="InterPro" id="IPR036388">
    <property type="entry name" value="WH-like_DNA-bd_sf"/>
</dbReference>
<dbReference type="FunFam" id="3.40.50.2300:FF:000018">
    <property type="entry name" value="DNA-binding transcriptional regulator NtrC"/>
    <property type="match status" value="1"/>
</dbReference>
<sequence length="200" mass="21426">MSHDDIFVVDDDPAVRDALSSILTMQGFDVTSFADGTSVVSAVKGHVPACVILDVNIPGPSGLDVLKRLKADACAAPIFAMSGQANIPMAVDAIRSGAVDFFEKPFDAERLVGRVREVLAEGQRPSRRSGQLASHFPGMELLTPRERQVLEQIAGGASNKEAGRTLGISPRTIEVHRARIMEKIGARNAANLVRIVLTEQ</sequence>
<dbReference type="AlphaFoldDB" id="A0A2S0N862"/>
<dbReference type="InterPro" id="IPR001789">
    <property type="entry name" value="Sig_transdc_resp-reg_receiver"/>
</dbReference>
<dbReference type="RefSeq" id="WP_106747527.1">
    <property type="nucleotide sequence ID" value="NZ_CP027668.1"/>
</dbReference>
<evidence type="ECO:0000313" key="10">
    <source>
        <dbReference type="Proteomes" id="UP000237889"/>
    </source>
</evidence>
<dbReference type="SUPFAM" id="SSF52172">
    <property type="entry name" value="CheY-like"/>
    <property type="match status" value="1"/>
</dbReference>
<keyword evidence="5" id="KW-0804">Transcription</keyword>
<dbReference type="Proteomes" id="UP000237889">
    <property type="component" value="Chromosome"/>
</dbReference>
<evidence type="ECO:0000256" key="6">
    <source>
        <dbReference type="PROSITE-ProRule" id="PRU00169"/>
    </source>
</evidence>
<dbReference type="Pfam" id="PF00196">
    <property type="entry name" value="GerE"/>
    <property type="match status" value="1"/>
</dbReference>
<name>A0A2S0N862_9HYPH</name>
<keyword evidence="3" id="KW-0805">Transcription regulation</keyword>
<dbReference type="InterPro" id="IPR000792">
    <property type="entry name" value="Tscrpt_reg_LuxR_C"/>
</dbReference>
<reference evidence="9 10" key="1">
    <citation type="submission" date="2018-03" db="EMBL/GenBank/DDBJ databases">
        <title>Genome sequencing of Phreatobacter sp.</title>
        <authorList>
            <person name="Kim S.-J."/>
            <person name="Heo J."/>
            <person name="Kwon S.-W."/>
        </authorList>
    </citation>
    <scope>NUCLEOTIDE SEQUENCE [LARGE SCALE GENOMIC DNA]</scope>
    <source>
        <strain evidence="9 10">S-12</strain>
    </source>
</reference>
<dbReference type="InterPro" id="IPR011006">
    <property type="entry name" value="CheY-like_superfamily"/>
</dbReference>
<dbReference type="GO" id="GO:0000160">
    <property type="term" value="P:phosphorelay signal transduction system"/>
    <property type="evidence" value="ECO:0007669"/>
    <property type="project" value="UniProtKB-KW"/>
</dbReference>
<keyword evidence="1 6" id="KW-0597">Phosphoprotein</keyword>
<evidence type="ECO:0000256" key="1">
    <source>
        <dbReference type="ARBA" id="ARBA00022553"/>
    </source>
</evidence>
<protein>
    <submittedName>
        <fullName evidence="9">DNA-binding response regulator</fullName>
    </submittedName>
</protein>
<organism evidence="9 10">
    <name type="scientific">Phreatobacter cathodiphilus</name>
    <dbReference type="NCBI Taxonomy" id="1868589"/>
    <lineage>
        <taxon>Bacteria</taxon>
        <taxon>Pseudomonadati</taxon>
        <taxon>Pseudomonadota</taxon>
        <taxon>Alphaproteobacteria</taxon>
        <taxon>Hyphomicrobiales</taxon>
        <taxon>Phreatobacteraceae</taxon>
        <taxon>Phreatobacter</taxon>
    </lineage>
</organism>
<keyword evidence="4 9" id="KW-0238">DNA-binding</keyword>